<sequence length="82" mass="9533">MTKLLPEGKGKCLEFTRHSIICPVNLRDGRHEIIAIDPYFMAMIILRRIAPVRPFYSSSSWKVRDDSCELRDPPVTDWSISR</sequence>
<protein>
    <submittedName>
        <fullName evidence="1">Uncharacterized protein</fullName>
    </submittedName>
</protein>
<reference evidence="1 2" key="1">
    <citation type="submission" date="2023-09" db="EMBL/GenBank/DDBJ databases">
        <title>Nesidiocoris tenuis whole genome shotgun sequence.</title>
        <authorList>
            <person name="Shibata T."/>
            <person name="Shimoda M."/>
            <person name="Kobayashi T."/>
            <person name="Uehara T."/>
        </authorList>
    </citation>
    <scope>NUCLEOTIDE SEQUENCE [LARGE SCALE GENOMIC DNA]</scope>
    <source>
        <strain evidence="1 2">Japan</strain>
    </source>
</reference>
<evidence type="ECO:0000313" key="2">
    <source>
        <dbReference type="Proteomes" id="UP001307889"/>
    </source>
</evidence>
<gene>
    <name evidence="1" type="ORF">NTJ_08258</name>
</gene>
<dbReference type="Proteomes" id="UP001307889">
    <property type="component" value="Chromosome 6"/>
</dbReference>
<name>A0ABN7AV92_9HEMI</name>
<evidence type="ECO:0000313" key="1">
    <source>
        <dbReference type="EMBL" id="BES95449.1"/>
    </source>
</evidence>
<organism evidence="1 2">
    <name type="scientific">Nesidiocoris tenuis</name>
    <dbReference type="NCBI Taxonomy" id="355587"/>
    <lineage>
        <taxon>Eukaryota</taxon>
        <taxon>Metazoa</taxon>
        <taxon>Ecdysozoa</taxon>
        <taxon>Arthropoda</taxon>
        <taxon>Hexapoda</taxon>
        <taxon>Insecta</taxon>
        <taxon>Pterygota</taxon>
        <taxon>Neoptera</taxon>
        <taxon>Paraneoptera</taxon>
        <taxon>Hemiptera</taxon>
        <taxon>Heteroptera</taxon>
        <taxon>Panheteroptera</taxon>
        <taxon>Cimicomorpha</taxon>
        <taxon>Miridae</taxon>
        <taxon>Dicyphina</taxon>
        <taxon>Nesidiocoris</taxon>
    </lineage>
</organism>
<proteinExistence type="predicted"/>
<dbReference type="EMBL" id="AP028914">
    <property type="protein sequence ID" value="BES95449.1"/>
    <property type="molecule type" value="Genomic_DNA"/>
</dbReference>
<keyword evidence="2" id="KW-1185">Reference proteome</keyword>
<accession>A0ABN7AV92</accession>